<protein>
    <submittedName>
        <fullName evidence="3">Uncharacterized protein</fullName>
    </submittedName>
</protein>
<dbReference type="EMBL" id="CAJPIZ010024563">
    <property type="protein sequence ID" value="CAG2118517.1"/>
    <property type="molecule type" value="Genomic_DNA"/>
</dbReference>
<keyword evidence="2" id="KW-1133">Transmembrane helix</keyword>
<feature type="non-terminal residue" evidence="3">
    <location>
        <position position="341"/>
    </location>
</feature>
<organism evidence="3">
    <name type="scientific">Medioppia subpectinata</name>
    <dbReference type="NCBI Taxonomy" id="1979941"/>
    <lineage>
        <taxon>Eukaryota</taxon>
        <taxon>Metazoa</taxon>
        <taxon>Ecdysozoa</taxon>
        <taxon>Arthropoda</taxon>
        <taxon>Chelicerata</taxon>
        <taxon>Arachnida</taxon>
        <taxon>Acari</taxon>
        <taxon>Acariformes</taxon>
        <taxon>Sarcoptiformes</taxon>
        <taxon>Oribatida</taxon>
        <taxon>Brachypylina</taxon>
        <taxon>Oppioidea</taxon>
        <taxon>Oppiidae</taxon>
        <taxon>Medioppia</taxon>
    </lineage>
</organism>
<dbReference type="Proteomes" id="UP000759131">
    <property type="component" value="Unassembled WGS sequence"/>
</dbReference>
<feature type="compositionally biased region" description="Low complexity" evidence="1">
    <location>
        <begin position="53"/>
        <end position="95"/>
    </location>
</feature>
<dbReference type="EMBL" id="OC879138">
    <property type="protein sequence ID" value="CAD7641013.1"/>
    <property type="molecule type" value="Genomic_DNA"/>
</dbReference>
<evidence type="ECO:0000313" key="4">
    <source>
        <dbReference type="Proteomes" id="UP000759131"/>
    </source>
</evidence>
<feature type="non-terminal residue" evidence="3">
    <location>
        <position position="1"/>
    </location>
</feature>
<reference evidence="3" key="1">
    <citation type="submission" date="2020-11" db="EMBL/GenBank/DDBJ databases">
        <authorList>
            <person name="Tran Van P."/>
        </authorList>
    </citation>
    <scope>NUCLEOTIDE SEQUENCE</scope>
</reference>
<evidence type="ECO:0000313" key="3">
    <source>
        <dbReference type="EMBL" id="CAD7641013.1"/>
    </source>
</evidence>
<evidence type="ECO:0000256" key="1">
    <source>
        <dbReference type="SAM" id="MobiDB-lite"/>
    </source>
</evidence>
<sequence>EEGNENETFVSLQWYKLVDNDWKLIKISKGTNEPNPPNPGEGQTGGPTDTASEATNAPNNEATNPPENEANTEAAKQETNNNENPNNSAENNNNNQTLSAPAAGNDTLLYKWEDLAEDDGTTAITITPTSLLSDGSYKCSVKSMSGGKEKTTELVKQMRVIFRPPDGTPPEAKLINKDDSHIRIRCTAPASLPMTAITFFVNAEPVAREDVHRMDSIRVPNATYAEKQELQSTVEELRIRATKSTVLNERLQVYCGATLANFYNGSTLLDIAYDGPLHSDTSVTVAMIVLIIVIVLVVIIIIGAIVWVILRKKKIHALNKVSELFNKQKTITVLVDNPKDE</sequence>
<accession>A0A7R9LG07</accession>
<keyword evidence="2" id="KW-0812">Transmembrane</keyword>
<gene>
    <name evidence="3" type="ORF">OSB1V03_LOCUS18468</name>
</gene>
<keyword evidence="2" id="KW-0472">Membrane</keyword>
<evidence type="ECO:0000256" key="2">
    <source>
        <dbReference type="SAM" id="Phobius"/>
    </source>
</evidence>
<feature type="region of interest" description="Disordered" evidence="1">
    <location>
        <begin position="27"/>
        <end position="101"/>
    </location>
</feature>
<feature type="transmembrane region" description="Helical" evidence="2">
    <location>
        <begin position="285"/>
        <end position="310"/>
    </location>
</feature>
<dbReference type="AlphaFoldDB" id="A0A7R9LG07"/>
<keyword evidence="4" id="KW-1185">Reference proteome</keyword>
<name>A0A7R9LG07_9ACAR</name>
<proteinExistence type="predicted"/>